<dbReference type="Pfam" id="PF00560">
    <property type="entry name" value="LRR_1"/>
    <property type="match status" value="9"/>
</dbReference>
<comment type="caution">
    <text evidence="12">The sequence shown here is derived from an EMBL/GenBank/DDBJ whole genome shotgun (WGS) entry which is preliminary data.</text>
</comment>
<keyword evidence="3" id="KW-1003">Cell membrane</keyword>
<dbReference type="SMART" id="SM00365">
    <property type="entry name" value="LRR_SD22"/>
    <property type="match status" value="7"/>
</dbReference>
<evidence type="ECO:0000256" key="1">
    <source>
        <dbReference type="ARBA" id="ARBA00004251"/>
    </source>
</evidence>
<keyword evidence="8" id="KW-1133">Transmembrane helix</keyword>
<dbReference type="FunFam" id="3.80.10.10:FF:000095">
    <property type="entry name" value="LRR receptor-like serine/threonine-protein kinase GSO1"/>
    <property type="match status" value="1"/>
</dbReference>
<evidence type="ECO:0000256" key="4">
    <source>
        <dbReference type="ARBA" id="ARBA00022614"/>
    </source>
</evidence>
<proteinExistence type="inferred from homology"/>
<dbReference type="EMBL" id="JABFAB010000007">
    <property type="protein sequence ID" value="MBA0654695.1"/>
    <property type="molecule type" value="Genomic_DNA"/>
</dbReference>
<feature type="non-terminal residue" evidence="12">
    <location>
        <position position="1"/>
    </location>
</feature>
<dbReference type="Gene3D" id="3.80.10.10">
    <property type="entry name" value="Ribonuclease Inhibitor"/>
    <property type="match status" value="3"/>
</dbReference>
<dbReference type="InterPro" id="IPR003591">
    <property type="entry name" value="Leu-rich_rpt_typical-subtyp"/>
</dbReference>
<dbReference type="Pfam" id="PF13855">
    <property type="entry name" value="LRR_8"/>
    <property type="match status" value="2"/>
</dbReference>
<dbReference type="PANTHER" id="PTHR48063">
    <property type="entry name" value="LRR RECEPTOR-LIKE KINASE"/>
    <property type="match status" value="1"/>
</dbReference>
<dbReference type="FunFam" id="3.80.10.10:FF:000383">
    <property type="entry name" value="Leucine-rich repeat receptor protein kinase EMS1"/>
    <property type="match status" value="2"/>
</dbReference>
<evidence type="ECO:0000256" key="2">
    <source>
        <dbReference type="ARBA" id="ARBA00009592"/>
    </source>
</evidence>
<dbReference type="SMART" id="SM00369">
    <property type="entry name" value="LRR_TYP"/>
    <property type="match status" value="7"/>
</dbReference>
<sequence length="581" mass="64466">GLEDDPSPININSTKSLVILDLSLNRFSSVPKSIFSLHGLMSIDLSKNSLEGPIPDYFGNISFLKVLDLRSNSLNSSIPNSLYSLYHLQFLSLGDNQLQGTISSAIGNLSSVTHLDLSHNDMLEGRLPTSLEYLSYLSLAQNKISGPIPSSIGELWSLKFFDVSKNQLNGQIPLSIGELSSLKFFDVSENQLNGTFPLCFGQLESLETLDFGYNLLEGVVLETHFSHLTRLTTLKASHNRLKFEPNSSWIPPFQCRIIELGHWNLGPKFPHWLKFQKNLSSLDISHVGISDVMPTWFLNLPTLFEYLNLSSNQLTGEISYLNVGDIVDLSSNSFTGPLPRVLSSLRFLFLSNNSFSGSLHQLICNPSLTGMITLYIDTNLLNGEIPDCWNHWDVLAYLNLGNNNLTGKIPLTLGQTNPSTLNLRNNRMFGELPSTMQNSTNLIMLDLSENHFNGSVPAWIGDKLSNLVVLSLRSNNFDGHIPHKICDLQFLQNLDLAHNNISGVIPKCFNNLSAMATTNKTNNELSTLYFINYPFYLSALLVLKGREDEYGHTLGLVTNLDLSVNSLTGEIPKEIGSLVGL</sequence>
<dbReference type="PANTHER" id="PTHR48063:SF48">
    <property type="entry name" value="LRR RECEPTOR-LIKE SERINE_THREONINE-PROTEIN KINASE FLS2"/>
    <property type="match status" value="1"/>
</dbReference>
<dbReference type="GO" id="GO:0005886">
    <property type="term" value="C:plasma membrane"/>
    <property type="evidence" value="ECO:0007669"/>
    <property type="project" value="UniProtKB-SubCell"/>
</dbReference>
<evidence type="ECO:0000256" key="3">
    <source>
        <dbReference type="ARBA" id="ARBA00022475"/>
    </source>
</evidence>
<keyword evidence="5" id="KW-0812">Transmembrane</keyword>
<feature type="non-terminal residue" evidence="12">
    <location>
        <position position="581"/>
    </location>
</feature>
<keyword evidence="7" id="KW-0677">Repeat</keyword>
<evidence type="ECO:0000256" key="7">
    <source>
        <dbReference type="ARBA" id="ARBA00022737"/>
    </source>
</evidence>
<keyword evidence="9" id="KW-0472">Membrane</keyword>
<comment type="similarity">
    <text evidence="2">Belongs to the RLP family.</text>
</comment>
<dbReference type="Proteomes" id="UP000593573">
    <property type="component" value="Unassembled WGS sequence"/>
</dbReference>
<reference evidence="12 13" key="1">
    <citation type="journal article" date="2019" name="Genome Biol. Evol.">
        <title>Insights into the evolution of the New World diploid cottons (Gossypium, subgenus Houzingenia) based on genome sequencing.</title>
        <authorList>
            <person name="Grover C.E."/>
            <person name="Arick M.A. 2nd"/>
            <person name="Thrash A."/>
            <person name="Conover J.L."/>
            <person name="Sanders W.S."/>
            <person name="Peterson D.G."/>
            <person name="Frelichowski J.E."/>
            <person name="Scheffler J.A."/>
            <person name="Scheffler B.E."/>
            <person name="Wendel J.F."/>
        </authorList>
    </citation>
    <scope>NUCLEOTIDE SEQUENCE [LARGE SCALE GENOMIC DNA]</scope>
    <source>
        <strain evidence="12">57</strain>
        <tissue evidence="12">Leaf</tissue>
    </source>
</reference>
<evidence type="ECO:0000256" key="8">
    <source>
        <dbReference type="ARBA" id="ARBA00022989"/>
    </source>
</evidence>
<dbReference type="InterPro" id="IPR032675">
    <property type="entry name" value="LRR_dom_sf"/>
</dbReference>
<organism evidence="12 13">
    <name type="scientific">Gossypium klotzschianum</name>
    <dbReference type="NCBI Taxonomy" id="34286"/>
    <lineage>
        <taxon>Eukaryota</taxon>
        <taxon>Viridiplantae</taxon>
        <taxon>Streptophyta</taxon>
        <taxon>Embryophyta</taxon>
        <taxon>Tracheophyta</taxon>
        <taxon>Spermatophyta</taxon>
        <taxon>Magnoliopsida</taxon>
        <taxon>eudicotyledons</taxon>
        <taxon>Gunneridae</taxon>
        <taxon>Pentapetalae</taxon>
        <taxon>rosids</taxon>
        <taxon>malvids</taxon>
        <taxon>Malvales</taxon>
        <taxon>Malvaceae</taxon>
        <taxon>Malvoideae</taxon>
        <taxon>Gossypium</taxon>
    </lineage>
</organism>
<keyword evidence="13" id="KW-1185">Reference proteome</keyword>
<dbReference type="AlphaFoldDB" id="A0A7J8UVZ8"/>
<dbReference type="SUPFAM" id="SSF52058">
    <property type="entry name" value="L domain-like"/>
    <property type="match status" value="1"/>
</dbReference>
<keyword evidence="4" id="KW-0433">Leucine-rich repeat</keyword>
<keyword evidence="6" id="KW-0732">Signal</keyword>
<keyword evidence="11" id="KW-0325">Glycoprotein</keyword>
<accession>A0A7J8UVZ8</accession>
<dbReference type="SUPFAM" id="SSF52047">
    <property type="entry name" value="RNI-like"/>
    <property type="match status" value="1"/>
</dbReference>
<protein>
    <submittedName>
        <fullName evidence="12">Uncharacterized protein</fullName>
    </submittedName>
</protein>
<comment type="subcellular location">
    <subcellularLocation>
        <location evidence="1">Cell membrane</location>
        <topology evidence="1">Single-pass type I membrane protein</topology>
    </subcellularLocation>
</comment>
<keyword evidence="10" id="KW-0675">Receptor</keyword>
<evidence type="ECO:0000256" key="11">
    <source>
        <dbReference type="ARBA" id="ARBA00023180"/>
    </source>
</evidence>
<evidence type="ECO:0000256" key="10">
    <source>
        <dbReference type="ARBA" id="ARBA00023170"/>
    </source>
</evidence>
<dbReference type="InterPro" id="IPR046956">
    <property type="entry name" value="RLP23-like"/>
</dbReference>
<evidence type="ECO:0000256" key="5">
    <source>
        <dbReference type="ARBA" id="ARBA00022692"/>
    </source>
</evidence>
<evidence type="ECO:0000313" key="13">
    <source>
        <dbReference type="Proteomes" id="UP000593573"/>
    </source>
</evidence>
<gene>
    <name evidence="12" type="ORF">Goklo_021636</name>
</gene>
<evidence type="ECO:0000256" key="6">
    <source>
        <dbReference type="ARBA" id="ARBA00022729"/>
    </source>
</evidence>
<name>A0A7J8UVZ8_9ROSI</name>
<evidence type="ECO:0000256" key="9">
    <source>
        <dbReference type="ARBA" id="ARBA00023136"/>
    </source>
</evidence>
<dbReference type="InterPro" id="IPR001611">
    <property type="entry name" value="Leu-rich_rpt"/>
</dbReference>
<evidence type="ECO:0000313" key="12">
    <source>
        <dbReference type="EMBL" id="MBA0654695.1"/>
    </source>
</evidence>
<dbReference type="OrthoDB" id="8731593at2759"/>